<keyword evidence="3 7" id="KW-0812">Transmembrane</keyword>
<evidence type="ECO:0000313" key="10">
    <source>
        <dbReference type="Proteomes" id="UP001161017"/>
    </source>
</evidence>
<dbReference type="AlphaFoldDB" id="A0AA43QRE2"/>
<evidence type="ECO:0000256" key="7">
    <source>
        <dbReference type="SAM" id="Phobius"/>
    </source>
</evidence>
<comment type="subcellular location">
    <subcellularLocation>
        <location evidence="1">Membrane</location>
        <topology evidence="1">Multi-pass membrane protein</topology>
    </subcellularLocation>
</comment>
<protein>
    <recommendedName>
        <fullName evidence="8">Major facilitator superfamily (MFS) profile domain-containing protein</fullName>
    </recommendedName>
</protein>
<dbReference type="Pfam" id="PF07690">
    <property type="entry name" value="MFS_1"/>
    <property type="match status" value="1"/>
</dbReference>
<feature type="transmembrane region" description="Helical" evidence="7">
    <location>
        <begin position="378"/>
        <end position="398"/>
    </location>
</feature>
<dbReference type="GO" id="GO:0022857">
    <property type="term" value="F:transmembrane transporter activity"/>
    <property type="evidence" value="ECO:0007669"/>
    <property type="project" value="InterPro"/>
</dbReference>
<feature type="transmembrane region" description="Helical" evidence="7">
    <location>
        <begin position="435"/>
        <end position="455"/>
    </location>
</feature>
<evidence type="ECO:0000256" key="1">
    <source>
        <dbReference type="ARBA" id="ARBA00004141"/>
    </source>
</evidence>
<feature type="transmembrane region" description="Helical" evidence="7">
    <location>
        <begin position="84"/>
        <end position="101"/>
    </location>
</feature>
<dbReference type="PANTHER" id="PTHR23504">
    <property type="entry name" value="MAJOR FACILITATOR SUPERFAMILY DOMAIN-CONTAINING PROTEIN 10"/>
    <property type="match status" value="1"/>
</dbReference>
<dbReference type="PROSITE" id="PS50850">
    <property type="entry name" value="MFS"/>
    <property type="match status" value="1"/>
</dbReference>
<dbReference type="GO" id="GO:0016020">
    <property type="term" value="C:membrane"/>
    <property type="evidence" value="ECO:0007669"/>
    <property type="project" value="UniProtKB-SubCell"/>
</dbReference>
<dbReference type="InterPro" id="IPR020846">
    <property type="entry name" value="MFS_dom"/>
</dbReference>
<feature type="compositionally biased region" description="Acidic residues" evidence="6">
    <location>
        <begin position="507"/>
        <end position="517"/>
    </location>
</feature>
<feature type="transmembrane region" description="Helical" evidence="7">
    <location>
        <begin position="292"/>
        <end position="313"/>
    </location>
</feature>
<keyword evidence="10" id="KW-1185">Reference proteome</keyword>
<dbReference type="InterPro" id="IPR011701">
    <property type="entry name" value="MFS"/>
</dbReference>
<evidence type="ECO:0000256" key="6">
    <source>
        <dbReference type="SAM" id="MobiDB-lite"/>
    </source>
</evidence>
<feature type="domain" description="Major facilitator superfamily (MFS) profile" evidence="8">
    <location>
        <begin position="14"/>
        <end position="499"/>
    </location>
</feature>
<feature type="region of interest" description="Disordered" evidence="6">
    <location>
        <begin position="503"/>
        <end position="567"/>
    </location>
</feature>
<feature type="transmembrane region" description="Helical" evidence="7">
    <location>
        <begin position="107"/>
        <end position="130"/>
    </location>
</feature>
<dbReference type="Proteomes" id="UP001161017">
    <property type="component" value="Unassembled WGS sequence"/>
</dbReference>
<keyword evidence="2" id="KW-0813">Transport</keyword>
<dbReference type="Gene3D" id="1.20.1250.20">
    <property type="entry name" value="MFS general substrate transporter like domains"/>
    <property type="match status" value="1"/>
</dbReference>
<sequence length="567" mass="61783">MSKARKPPKLPLRQLVVLSLCRFAEPIALTSVFPYLPEMIESFNVPEKEVSKWAGIASAVFSLSQAATGVMWGRAADMFGRKPAILCGMLCIMTTSILFGFSRSLPWVIVARSLAGAGNGNVGIMRTVVAELVPQKELQPKAFAIMPLVWTIGSVFGPAFGGALANPARRFPNLFGSSTFLKDYPFALPNLVAAALFLIGLTVGILFLKETLETKTDRPDYGRKLGDMLLRPFHTKQTKKWAHKDQTSSLLKHSRMSSVSTLADEETSQPQKAAPAPVTYREVFTYQSSLNLLTYSLLALHSIAYDQLLPIFMHYPLQTERASNPDVSLPFKFTGGFGINSDRIGVIFVVYGIVGMFIQFFIFPYLAKHWGVLRLLKIVSVIVPFTYVITPFTALLPTQTLQQVGVMLVMLVKSFTSICAFPCSIILLTNSATALRVLGTLNGIAVSLSALGRAAGPAIGGWTFTVGVNVGYGILPWWTLAAFAVLAALPAWWLVEMQGFESAANSDDNDDDMEDGTDMLMDVNGEGQTSGTPFGDDPHGGTKIDENDDAFVSEGEEIEDPQPLSRR</sequence>
<feature type="compositionally biased region" description="Basic and acidic residues" evidence="6">
    <location>
        <begin position="536"/>
        <end position="545"/>
    </location>
</feature>
<evidence type="ECO:0000256" key="4">
    <source>
        <dbReference type="ARBA" id="ARBA00022989"/>
    </source>
</evidence>
<comment type="caution">
    <text evidence="9">The sequence shown here is derived from an EMBL/GenBank/DDBJ whole genome shotgun (WGS) entry which is preliminary data.</text>
</comment>
<feature type="transmembrane region" description="Helical" evidence="7">
    <location>
        <begin position="186"/>
        <end position="208"/>
    </location>
</feature>
<proteinExistence type="predicted"/>
<name>A0AA43QRE2_9LECA</name>
<dbReference type="EMBL" id="JAPUFD010000011">
    <property type="protein sequence ID" value="MDI1490159.1"/>
    <property type="molecule type" value="Genomic_DNA"/>
</dbReference>
<evidence type="ECO:0000259" key="8">
    <source>
        <dbReference type="PROSITE" id="PS50850"/>
    </source>
</evidence>
<keyword evidence="4 7" id="KW-1133">Transmembrane helix</keyword>
<evidence type="ECO:0000313" key="9">
    <source>
        <dbReference type="EMBL" id="MDI1490159.1"/>
    </source>
</evidence>
<feature type="transmembrane region" description="Helical" evidence="7">
    <location>
        <begin position="344"/>
        <end position="366"/>
    </location>
</feature>
<gene>
    <name evidence="9" type="ORF">OHK93_001359</name>
</gene>
<feature type="transmembrane region" description="Helical" evidence="7">
    <location>
        <begin position="142"/>
        <end position="166"/>
    </location>
</feature>
<dbReference type="PANTHER" id="PTHR23504:SF8">
    <property type="entry name" value="TRANSPORTER, PUTATIVE (AFU_ORTHOLOGUE AFUA_1G03730)-RELATED"/>
    <property type="match status" value="1"/>
</dbReference>
<dbReference type="InterPro" id="IPR036259">
    <property type="entry name" value="MFS_trans_sf"/>
</dbReference>
<evidence type="ECO:0000256" key="5">
    <source>
        <dbReference type="ARBA" id="ARBA00023136"/>
    </source>
</evidence>
<keyword evidence="5 7" id="KW-0472">Membrane</keyword>
<reference evidence="9" key="1">
    <citation type="journal article" date="2023" name="Genome Biol. Evol.">
        <title>First Whole Genome Sequence and Flow Cytometry Genome Size Data for the Lichen-Forming Fungus Ramalina farinacea (Ascomycota).</title>
        <authorList>
            <person name="Llewellyn T."/>
            <person name="Mian S."/>
            <person name="Hill R."/>
            <person name="Leitch I.J."/>
            <person name="Gaya E."/>
        </authorList>
    </citation>
    <scope>NUCLEOTIDE SEQUENCE</scope>
    <source>
        <strain evidence="9">LIQ254RAFAR</strain>
    </source>
</reference>
<dbReference type="SUPFAM" id="SSF103473">
    <property type="entry name" value="MFS general substrate transporter"/>
    <property type="match status" value="1"/>
</dbReference>
<organism evidence="9 10">
    <name type="scientific">Ramalina farinacea</name>
    <dbReference type="NCBI Taxonomy" id="258253"/>
    <lineage>
        <taxon>Eukaryota</taxon>
        <taxon>Fungi</taxon>
        <taxon>Dikarya</taxon>
        <taxon>Ascomycota</taxon>
        <taxon>Pezizomycotina</taxon>
        <taxon>Lecanoromycetes</taxon>
        <taxon>OSLEUM clade</taxon>
        <taxon>Lecanoromycetidae</taxon>
        <taxon>Lecanorales</taxon>
        <taxon>Lecanorineae</taxon>
        <taxon>Ramalinaceae</taxon>
        <taxon>Ramalina</taxon>
    </lineage>
</organism>
<accession>A0AA43QRE2</accession>
<feature type="transmembrane region" description="Helical" evidence="7">
    <location>
        <begin position="475"/>
        <end position="495"/>
    </location>
</feature>
<feature type="compositionally biased region" description="Acidic residues" evidence="6">
    <location>
        <begin position="546"/>
        <end position="560"/>
    </location>
</feature>
<feature type="transmembrane region" description="Helical" evidence="7">
    <location>
        <begin position="404"/>
        <end position="428"/>
    </location>
</feature>
<evidence type="ECO:0000256" key="3">
    <source>
        <dbReference type="ARBA" id="ARBA00022692"/>
    </source>
</evidence>
<dbReference type="CDD" id="cd17330">
    <property type="entry name" value="MFS_SLC46_TetA_like"/>
    <property type="match status" value="1"/>
</dbReference>
<evidence type="ECO:0000256" key="2">
    <source>
        <dbReference type="ARBA" id="ARBA00022448"/>
    </source>
</evidence>